<evidence type="ECO:0000313" key="11">
    <source>
        <dbReference type="Proteomes" id="UP000281677"/>
    </source>
</evidence>
<comment type="pathway">
    <text evidence="2">Carbohydrate degradation.</text>
</comment>
<evidence type="ECO:0000313" key="10">
    <source>
        <dbReference type="EMBL" id="RMZ26904.1"/>
    </source>
</evidence>
<dbReference type="GO" id="GO:0008270">
    <property type="term" value="F:zinc ion binding"/>
    <property type="evidence" value="ECO:0007669"/>
    <property type="project" value="InterPro"/>
</dbReference>
<dbReference type="FunFam" id="3.40.50.720:FF:000068">
    <property type="entry name" value="Sorbitol dehydrogenase"/>
    <property type="match status" value="1"/>
</dbReference>
<dbReference type="PANTHER" id="PTHR43161">
    <property type="entry name" value="SORBITOL DEHYDROGENASE"/>
    <property type="match status" value="1"/>
</dbReference>
<dbReference type="Gene3D" id="3.90.180.10">
    <property type="entry name" value="Medium-chain alcohol dehydrogenases, catalytic domain"/>
    <property type="match status" value="1"/>
</dbReference>
<reference evidence="10 11" key="1">
    <citation type="journal article" date="2018" name="BMC Genomics">
        <title>Genomic evidence for intraspecific hybridization in a clonal and extremely halotolerant yeast.</title>
        <authorList>
            <person name="Gostincar C."/>
            <person name="Stajich J.E."/>
            <person name="Zupancic J."/>
            <person name="Zalar P."/>
            <person name="Gunde-Cimerman N."/>
        </authorList>
    </citation>
    <scope>NUCLEOTIDE SEQUENCE [LARGE SCALE GENOMIC DNA]</scope>
    <source>
        <strain evidence="10 11">EXF-120</strain>
    </source>
</reference>
<dbReference type="CDD" id="cd05285">
    <property type="entry name" value="sorbitol_DH"/>
    <property type="match status" value="1"/>
</dbReference>
<dbReference type="InterPro" id="IPR013149">
    <property type="entry name" value="ADH-like_C"/>
</dbReference>
<dbReference type="SUPFAM" id="SSF50129">
    <property type="entry name" value="GroES-like"/>
    <property type="match status" value="1"/>
</dbReference>
<dbReference type="OrthoDB" id="2148442at2759"/>
<comment type="similarity">
    <text evidence="3 8">Belongs to the zinc-containing alcohol dehydrogenase family.</text>
</comment>
<feature type="domain" description="Enoyl reductase (ER)" evidence="9">
    <location>
        <begin position="22"/>
        <end position="341"/>
    </location>
</feature>
<comment type="caution">
    <text evidence="10">The sequence shown here is derived from an EMBL/GenBank/DDBJ whole genome shotgun (WGS) entry which is preliminary data.</text>
</comment>
<evidence type="ECO:0000256" key="3">
    <source>
        <dbReference type="ARBA" id="ARBA00008072"/>
    </source>
</evidence>
<dbReference type="InterPro" id="IPR002328">
    <property type="entry name" value="ADH_Zn_CS"/>
</dbReference>
<protein>
    <recommendedName>
        <fullName evidence="9">Enoyl reductase (ER) domain-containing protein</fullName>
    </recommendedName>
</protein>
<keyword evidence="5 8" id="KW-0862">Zinc</keyword>
<evidence type="ECO:0000256" key="4">
    <source>
        <dbReference type="ARBA" id="ARBA00022723"/>
    </source>
</evidence>
<evidence type="ECO:0000256" key="6">
    <source>
        <dbReference type="ARBA" id="ARBA00023002"/>
    </source>
</evidence>
<dbReference type="InterPro" id="IPR020843">
    <property type="entry name" value="ER"/>
</dbReference>
<dbReference type="InterPro" id="IPR013154">
    <property type="entry name" value="ADH-like_N"/>
</dbReference>
<keyword evidence="6" id="KW-0560">Oxidoreductase</keyword>
<evidence type="ECO:0000259" key="9">
    <source>
        <dbReference type="SMART" id="SM00829"/>
    </source>
</evidence>
<keyword evidence="7" id="KW-0520">NAD</keyword>
<dbReference type="GO" id="GO:0006062">
    <property type="term" value="P:sorbitol catabolic process"/>
    <property type="evidence" value="ECO:0007669"/>
    <property type="project" value="TreeGrafter"/>
</dbReference>
<proteinExistence type="inferred from homology"/>
<evidence type="ECO:0000256" key="5">
    <source>
        <dbReference type="ARBA" id="ARBA00022833"/>
    </source>
</evidence>
<dbReference type="Proteomes" id="UP000281677">
    <property type="component" value="Unassembled WGS sequence"/>
</dbReference>
<gene>
    <name evidence="10" type="ORF">D0859_09010</name>
</gene>
<comment type="cofactor">
    <cofactor evidence="1 8">
        <name>Zn(2+)</name>
        <dbReference type="ChEBI" id="CHEBI:29105"/>
    </cofactor>
</comment>
<dbReference type="SMART" id="SM00829">
    <property type="entry name" value="PKS_ER"/>
    <property type="match status" value="1"/>
</dbReference>
<accession>A0A3M7IN47</accession>
<keyword evidence="4 8" id="KW-0479">Metal-binding</keyword>
<name>A0A3M7IN47_HORWE</name>
<dbReference type="PANTHER" id="PTHR43161:SF13">
    <property type="entry name" value="D-XYLULOSE REDUCTASE"/>
    <property type="match status" value="1"/>
</dbReference>
<dbReference type="Pfam" id="PF08240">
    <property type="entry name" value="ADH_N"/>
    <property type="match status" value="1"/>
</dbReference>
<organism evidence="10 11">
    <name type="scientific">Hortaea werneckii</name>
    <name type="common">Black yeast</name>
    <name type="synonym">Cladosporium werneckii</name>
    <dbReference type="NCBI Taxonomy" id="91943"/>
    <lineage>
        <taxon>Eukaryota</taxon>
        <taxon>Fungi</taxon>
        <taxon>Dikarya</taxon>
        <taxon>Ascomycota</taxon>
        <taxon>Pezizomycotina</taxon>
        <taxon>Dothideomycetes</taxon>
        <taxon>Dothideomycetidae</taxon>
        <taxon>Mycosphaerellales</taxon>
        <taxon>Teratosphaeriaceae</taxon>
        <taxon>Hortaea</taxon>
    </lineage>
</organism>
<dbReference type="InterPro" id="IPR045306">
    <property type="entry name" value="SDH-like"/>
</dbReference>
<dbReference type="Gene3D" id="3.40.50.720">
    <property type="entry name" value="NAD(P)-binding Rossmann-like Domain"/>
    <property type="match status" value="1"/>
</dbReference>
<dbReference type="AlphaFoldDB" id="A0A3M7IN47"/>
<dbReference type="InterPro" id="IPR036291">
    <property type="entry name" value="NAD(P)-bd_dom_sf"/>
</dbReference>
<dbReference type="EMBL" id="QWIT01000273">
    <property type="protein sequence ID" value="RMZ26904.1"/>
    <property type="molecule type" value="Genomic_DNA"/>
</dbReference>
<dbReference type="Pfam" id="PF00107">
    <property type="entry name" value="ADH_zinc_N"/>
    <property type="match status" value="1"/>
</dbReference>
<dbReference type="GO" id="GO:0003939">
    <property type="term" value="F:L-iditol 2-dehydrogenase (NAD+) activity"/>
    <property type="evidence" value="ECO:0007669"/>
    <property type="project" value="TreeGrafter"/>
</dbReference>
<dbReference type="InterPro" id="IPR011032">
    <property type="entry name" value="GroES-like_sf"/>
</dbReference>
<evidence type="ECO:0000256" key="8">
    <source>
        <dbReference type="RuleBase" id="RU361277"/>
    </source>
</evidence>
<sequence length="344" mass="37150">MSSSTQVLTRKPQNIAIETNPAHELNLVDAETPEPGPNECLVHVRATGICGSDVHFWKEGRIGSSIIDRPVGLGHESAGVVVKLGSQCERLKVACRTGRYNACPEVIFYSSPPVPGTLRRYHAHPEAWLHKLPDSMSFEEGALLEPLSVALAGIERSGLRLGDNLVICGAGPIGMVTLLAAHAAGAGPIVITDLDENRLAMAKQLVPRVRAVQIQKADDAQQSAERVKSALGAEAKLVIECTGVQSSIHTGIYACQFGGTVFIIGVGKDTQEIPFMNASFREIDIRFQFRYHETYPKAIMLVSEGLIDLKPLVTHRFSLDQSKDAFEAASKPAAKAVKVQLLDD</sequence>
<evidence type="ECO:0000256" key="1">
    <source>
        <dbReference type="ARBA" id="ARBA00001947"/>
    </source>
</evidence>
<dbReference type="PROSITE" id="PS00059">
    <property type="entry name" value="ADH_ZINC"/>
    <property type="match status" value="1"/>
</dbReference>
<evidence type="ECO:0000256" key="7">
    <source>
        <dbReference type="ARBA" id="ARBA00023027"/>
    </source>
</evidence>
<evidence type="ECO:0000256" key="2">
    <source>
        <dbReference type="ARBA" id="ARBA00004921"/>
    </source>
</evidence>
<dbReference type="SUPFAM" id="SSF51735">
    <property type="entry name" value="NAD(P)-binding Rossmann-fold domains"/>
    <property type="match status" value="1"/>
</dbReference>